<keyword evidence="2" id="KW-1185">Reference proteome</keyword>
<dbReference type="AlphaFoldDB" id="A0A378QGD1"/>
<name>A0A378QGD1_MORLA</name>
<accession>A0A378QGD1</accession>
<sequence length="48" mass="5734">MDILSYFENINELNEYLTPFSDSDKLFVENQSWLKEHFLSFISIDLGM</sequence>
<dbReference type="RefSeq" id="WP_181879684.1">
    <property type="nucleotide sequence ID" value="NZ_UGQC01000001.1"/>
</dbReference>
<organism evidence="1 2">
    <name type="scientific">Moraxella lacunata</name>
    <dbReference type="NCBI Taxonomy" id="477"/>
    <lineage>
        <taxon>Bacteria</taxon>
        <taxon>Pseudomonadati</taxon>
        <taxon>Pseudomonadota</taxon>
        <taxon>Gammaproteobacteria</taxon>
        <taxon>Moraxellales</taxon>
        <taxon>Moraxellaceae</taxon>
        <taxon>Moraxella</taxon>
    </lineage>
</organism>
<dbReference type="Proteomes" id="UP000254107">
    <property type="component" value="Unassembled WGS sequence"/>
</dbReference>
<evidence type="ECO:0000313" key="2">
    <source>
        <dbReference type="Proteomes" id="UP000254107"/>
    </source>
</evidence>
<dbReference type="GeneID" id="302271653"/>
<evidence type="ECO:0000313" key="1">
    <source>
        <dbReference type="EMBL" id="STY99956.1"/>
    </source>
</evidence>
<dbReference type="EMBL" id="UGQC01000001">
    <property type="protein sequence ID" value="STY99956.1"/>
    <property type="molecule type" value="Genomic_DNA"/>
</dbReference>
<gene>
    <name evidence="1" type="ORF">NCTC7911_01338</name>
</gene>
<reference evidence="1 2" key="1">
    <citation type="submission" date="2018-06" db="EMBL/GenBank/DDBJ databases">
        <authorList>
            <consortium name="Pathogen Informatics"/>
            <person name="Doyle S."/>
        </authorList>
    </citation>
    <scope>NUCLEOTIDE SEQUENCE [LARGE SCALE GENOMIC DNA]</scope>
    <source>
        <strain evidence="1 2">NCTC7911</strain>
    </source>
</reference>
<protein>
    <submittedName>
        <fullName evidence="1">Uncharacterized protein</fullName>
    </submittedName>
</protein>
<proteinExistence type="predicted"/>